<reference evidence="2" key="1">
    <citation type="journal article" date="2025" name="Aquaculture">
        <title>Assessment of the bioflocculant production and safety properties of Metabacillus hrfriensis sp. nov. based on phenotypic and whole-genome sequencing analysis.</title>
        <authorList>
            <person name="Zhang R."/>
            <person name="Zhao Z."/>
            <person name="Luo L."/>
            <person name="Wang S."/>
            <person name="Guo K."/>
            <person name="Xu W."/>
        </authorList>
    </citation>
    <scope>NUCLEOTIDE SEQUENCE [LARGE SCALE GENOMIC DNA]</scope>
    <source>
        <strain evidence="2">CT-WN-B3</strain>
    </source>
</reference>
<evidence type="ECO:0000313" key="1">
    <source>
        <dbReference type="EMBL" id="WHZ59002.1"/>
    </source>
</evidence>
<keyword evidence="1" id="KW-0645">Protease</keyword>
<gene>
    <name evidence="1" type="ORF">QLQ22_06585</name>
</gene>
<keyword evidence="2" id="KW-1185">Reference proteome</keyword>
<dbReference type="Proteomes" id="UP001226091">
    <property type="component" value="Chromosome"/>
</dbReference>
<proteinExistence type="predicted"/>
<sequence>MKRMDLKLALLISGICFASGFLLLPYQMELLKSAMSANEFEEMTGGASLVVLSLVSSVQLFIMSFILAFLGFKLARNTGFSFDILQSLFEKGKKRLFNRSSLLLSIVLGTVTGFMIVGSDRFYFQYQIQQIGESTPEFSWLGLFAGVLAGGVFEETLMRLFLVSLLAWIFQKTAGRKRQQLLKFYIWAAIIIASLVFAAGHLPFTSMVFGDLTGMILFRCFLLNGIGGLFFGYLYWKKGFEYAIVSHMFAHISMQLLFIPLFY</sequence>
<dbReference type="EMBL" id="CP126116">
    <property type="protein sequence ID" value="WHZ59002.1"/>
    <property type="molecule type" value="Genomic_DNA"/>
</dbReference>
<protein>
    <submittedName>
        <fullName evidence="1">CPBP family intramembrane metalloprotease</fullName>
        <ecNumber evidence="1">3.4.-.-</ecNumber>
    </submittedName>
</protein>
<name>A0ACD4RES3_9BACI</name>
<keyword evidence="1" id="KW-0482">Metalloprotease</keyword>
<organism evidence="1 2">
    <name type="scientific">Metabacillus hrfriensis</name>
    <dbReference type="NCBI Taxonomy" id="3048891"/>
    <lineage>
        <taxon>Bacteria</taxon>
        <taxon>Bacillati</taxon>
        <taxon>Bacillota</taxon>
        <taxon>Bacilli</taxon>
        <taxon>Bacillales</taxon>
        <taxon>Bacillaceae</taxon>
        <taxon>Metabacillus</taxon>
    </lineage>
</organism>
<keyword evidence="1" id="KW-0378">Hydrolase</keyword>
<evidence type="ECO:0000313" key="2">
    <source>
        <dbReference type="Proteomes" id="UP001226091"/>
    </source>
</evidence>
<accession>A0ACD4RES3</accession>
<dbReference type="EC" id="3.4.-.-" evidence="1"/>